<evidence type="ECO:0000313" key="3">
    <source>
        <dbReference type="EMBL" id="MCU4740697.1"/>
    </source>
</evidence>
<dbReference type="InterPro" id="IPR019494">
    <property type="entry name" value="FIST_C"/>
</dbReference>
<feature type="domain" description="FIST" evidence="1">
    <location>
        <begin position="34"/>
        <end position="229"/>
    </location>
</feature>
<dbReference type="AlphaFoldDB" id="A0AAP2YWB4"/>
<dbReference type="Pfam" id="PF10442">
    <property type="entry name" value="FIST_C"/>
    <property type="match status" value="1"/>
</dbReference>
<dbReference type="PANTHER" id="PTHR40252">
    <property type="entry name" value="BLR0328 PROTEIN"/>
    <property type="match status" value="1"/>
</dbReference>
<dbReference type="PANTHER" id="PTHR40252:SF2">
    <property type="entry name" value="BLR0328 PROTEIN"/>
    <property type="match status" value="1"/>
</dbReference>
<dbReference type="SMART" id="SM01204">
    <property type="entry name" value="FIST_C"/>
    <property type="match status" value="1"/>
</dbReference>
<keyword evidence="5" id="KW-1185">Reference proteome</keyword>
<dbReference type="EMBL" id="JAOPKA010000002">
    <property type="protein sequence ID" value="MCU4740697.1"/>
    <property type="molecule type" value="Genomic_DNA"/>
</dbReference>
<name>A0AAP2YWB4_9EURY</name>
<dbReference type="Proteomes" id="UP001320972">
    <property type="component" value="Unassembled WGS sequence"/>
</dbReference>
<dbReference type="InterPro" id="IPR013702">
    <property type="entry name" value="FIST_domain_N"/>
</dbReference>
<organism evidence="3 6">
    <name type="scientific">Natronoglomus mannanivorans</name>
    <dbReference type="NCBI Taxonomy" id="2979990"/>
    <lineage>
        <taxon>Archaea</taxon>
        <taxon>Methanobacteriati</taxon>
        <taxon>Methanobacteriota</taxon>
        <taxon>Stenosarchaea group</taxon>
        <taxon>Halobacteria</taxon>
        <taxon>Halobacteriales</taxon>
        <taxon>Natrialbaceae</taxon>
        <taxon>Natronoglomus</taxon>
    </lineage>
</organism>
<evidence type="ECO:0000259" key="1">
    <source>
        <dbReference type="SMART" id="SM00897"/>
    </source>
</evidence>
<sequence>MKTSIGTALATGPDGRVVGSDAAASALADLPSDRVDFCQVFCSIEYEYDAVLEGIREIVGSDAALIGCSTASAFTEREVAEGAVAVSLVTSDTLTFATGLGTGLRENVSRAVREAIDEFPTSVDGYPYLSAINLHDGLSSVGEELALVTQQKLGPTVSIVGGSAADDHQLEATHVFHDDTVARDAVVLALIASKERPIVSIRHGHEPLSDPVEVTHSEGSHVYELDGKPAFEVWKDAVRDRVREEFGVDVDDLEAGDQLLQRIMCEFEFGIDQGEGRYKMRWPWVEDDYHVLRFALDIPEGTVFRVMHGTPDSQIESARSAAERAVEKAESEGVAIAGAFVYDCACRGIVLGESFPTAVEGMADELEVPFVGFETYGEMCMGLGQFSGFHNTTTVIMLLPE</sequence>
<evidence type="ECO:0000259" key="2">
    <source>
        <dbReference type="SMART" id="SM01204"/>
    </source>
</evidence>
<dbReference type="RefSeq" id="WP_338002538.1">
    <property type="nucleotide sequence ID" value="NZ_JAOPKA010000002.1"/>
</dbReference>
<reference evidence="3 5" key="1">
    <citation type="submission" date="2022-09" db="EMBL/GenBank/DDBJ databases">
        <title>Enrichment on poylsaccharides allowed isolation of novel metabolic and taxonomic groups of Haloarchaea.</title>
        <authorList>
            <person name="Sorokin D.Y."/>
            <person name="Elcheninov A.G."/>
            <person name="Khizhniak T.V."/>
            <person name="Kolganova T.V."/>
            <person name="Kublanov I.V."/>
        </authorList>
    </citation>
    <scope>NUCLEOTIDE SEQUENCE</scope>
    <source>
        <strain evidence="4 5">AArc-m2/3/4</strain>
        <strain evidence="3">AArc-xg1-1</strain>
    </source>
</reference>
<protein>
    <submittedName>
        <fullName evidence="3">FIST C-terminal domain-containing protein</fullName>
    </submittedName>
</protein>
<dbReference type="EMBL" id="JAOPKB010000003">
    <property type="protein sequence ID" value="MCU4972656.1"/>
    <property type="molecule type" value="Genomic_DNA"/>
</dbReference>
<evidence type="ECO:0000313" key="6">
    <source>
        <dbReference type="Proteomes" id="UP001321018"/>
    </source>
</evidence>
<proteinExistence type="predicted"/>
<dbReference type="Pfam" id="PF08495">
    <property type="entry name" value="FIST"/>
    <property type="match status" value="1"/>
</dbReference>
<dbReference type="SMART" id="SM00897">
    <property type="entry name" value="FIST"/>
    <property type="match status" value="1"/>
</dbReference>
<accession>A0AAP2YWB4</accession>
<feature type="domain" description="FIST C-domain" evidence="2">
    <location>
        <begin position="230"/>
        <end position="382"/>
    </location>
</feature>
<evidence type="ECO:0000313" key="5">
    <source>
        <dbReference type="Proteomes" id="UP001320972"/>
    </source>
</evidence>
<comment type="caution">
    <text evidence="3">The sequence shown here is derived from an EMBL/GenBank/DDBJ whole genome shotgun (WGS) entry which is preliminary data.</text>
</comment>
<gene>
    <name evidence="4" type="ORF">OB955_07880</name>
    <name evidence="3" type="ORF">OB960_04695</name>
</gene>
<dbReference type="Proteomes" id="UP001321018">
    <property type="component" value="Unassembled WGS sequence"/>
</dbReference>
<evidence type="ECO:0000313" key="4">
    <source>
        <dbReference type="EMBL" id="MCU4972656.1"/>
    </source>
</evidence>